<evidence type="ECO:0000256" key="1">
    <source>
        <dbReference type="SAM" id="Phobius"/>
    </source>
</evidence>
<evidence type="ECO:0000313" key="3">
    <source>
        <dbReference type="Proteomes" id="UP000094669"/>
    </source>
</evidence>
<evidence type="ECO:0000313" key="2">
    <source>
        <dbReference type="EMBL" id="PNV75675.1"/>
    </source>
</evidence>
<feature type="transmembrane region" description="Helical" evidence="1">
    <location>
        <begin position="40"/>
        <end position="59"/>
    </location>
</feature>
<comment type="caution">
    <text evidence="2">The sequence shown here is derived from an EMBL/GenBank/DDBJ whole genome shotgun (WGS) entry which is preliminary data.</text>
</comment>
<keyword evidence="1" id="KW-0472">Membrane</keyword>
<gene>
    <name evidence="2" type="ORF">BES34_006415</name>
</gene>
<name>A0ABX4YKK0_9LEPT</name>
<keyword evidence="1" id="KW-1133">Transmembrane helix</keyword>
<protein>
    <submittedName>
        <fullName evidence="2">Uncharacterized protein</fullName>
    </submittedName>
</protein>
<reference evidence="2" key="1">
    <citation type="submission" date="2018-01" db="EMBL/GenBank/DDBJ databases">
        <title>Genomic characterization of Leptospira inadai serogroup Lyme isolated from captured rat in Brazil and comparative analysis with human reference strain.</title>
        <authorList>
            <person name="Moreno L.Z."/>
            <person name="Loureiro A.P."/>
            <person name="Miraglia F."/>
            <person name="Kremer F.S."/>
            <person name="Eslabao M.R."/>
            <person name="Dellagostin O.A."/>
            <person name="Lilenbaum W."/>
            <person name="Moreno A.M."/>
        </authorList>
    </citation>
    <scope>NUCLEOTIDE SEQUENCE [LARGE SCALE GENOMIC DNA]</scope>
    <source>
        <strain evidence="2">M34/99</strain>
    </source>
</reference>
<sequence length="97" mass="11155">MEDGASRFWKGSGTIVLVWVIRWAPTLISGGGGGLVGEGAWLYIINLWICQVFFMKTFLWELPRRGQTTEDRRVHFAHARQKLLLVGNPLRQRKDPF</sequence>
<accession>A0ABX4YKK0</accession>
<feature type="transmembrane region" description="Helical" evidence="1">
    <location>
        <begin position="12"/>
        <end position="28"/>
    </location>
</feature>
<dbReference type="EMBL" id="MCRM02000005">
    <property type="protein sequence ID" value="PNV75675.1"/>
    <property type="molecule type" value="Genomic_DNA"/>
</dbReference>
<dbReference type="Proteomes" id="UP000094669">
    <property type="component" value="Unassembled WGS sequence"/>
</dbReference>
<keyword evidence="1" id="KW-0812">Transmembrane</keyword>
<proteinExistence type="predicted"/>
<organism evidence="2 3">
    <name type="scientific">Leptospira inadai serovar Lyme</name>
    <dbReference type="NCBI Taxonomy" id="293084"/>
    <lineage>
        <taxon>Bacteria</taxon>
        <taxon>Pseudomonadati</taxon>
        <taxon>Spirochaetota</taxon>
        <taxon>Spirochaetia</taxon>
        <taxon>Leptospirales</taxon>
        <taxon>Leptospiraceae</taxon>
        <taxon>Leptospira</taxon>
    </lineage>
</organism>
<keyword evidence="3" id="KW-1185">Reference proteome</keyword>